<organism evidence="1 2">
    <name type="scientific">Capsella rubella</name>
    <dbReference type="NCBI Taxonomy" id="81985"/>
    <lineage>
        <taxon>Eukaryota</taxon>
        <taxon>Viridiplantae</taxon>
        <taxon>Streptophyta</taxon>
        <taxon>Embryophyta</taxon>
        <taxon>Tracheophyta</taxon>
        <taxon>Spermatophyta</taxon>
        <taxon>Magnoliopsida</taxon>
        <taxon>eudicotyledons</taxon>
        <taxon>Gunneridae</taxon>
        <taxon>Pentapetalae</taxon>
        <taxon>rosids</taxon>
        <taxon>malvids</taxon>
        <taxon>Brassicales</taxon>
        <taxon>Brassicaceae</taxon>
        <taxon>Camelineae</taxon>
        <taxon>Capsella</taxon>
    </lineage>
</organism>
<evidence type="ECO:0000313" key="1">
    <source>
        <dbReference type="EMBL" id="EOA18199.1"/>
    </source>
</evidence>
<protein>
    <submittedName>
        <fullName evidence="1">Uncharacterized protein</fullName>
    </submittedName>
</protein>
<sequence>MLVAQNGVKNIHVELCRDNPSMHSTSGSEDNLHQAWTKIEIAKCRKIQGSFKEFRRQKRRIHESICEETKERSNDARSIEMVIHIFFDAPKPNPPICIIRCLLYKKKNTCSD</sequence>
<keyword evidence="2" id="KW-1185">Reference proteome</keyword>
<proteinExistence type="predicted"/>
<dbReference type="AlphaFoldDB" id="R0GMS3"/>
<dbReference type="EMBL" id="KB870811">
    <property type="protein sequence ID" value="EOA18199.1"/>
    <property type="molecule type" value="Genomic_DNA"/>
</dbReference>
<reference evidence="2" key="1">
    <citation type="journal article" date="2013" name="Nat. Genet.">
        <title>The Capsella rubella genome and the genomic consequences of rapid mating system evolution.</title>
        <authorList>
            <person name="Slotte T."/>
            <person name="Hazzouri K.M."/>
            <person name="Agren J.A."/>
            <person name="Koenig D."/>
            <person name="Maumus F."/>
            <person name="Guo Y.L."/>
            <person name="Steige K."/>
            <person name="Platts A.E."/>
            <person name="Escobar J.S."/>
            <person name="Newman L.K."/>
            <person name="Wang W."/>
            <person name="Mandakova T."/>
            <person name="Vello E."/>
            <person name="Smith L.M."/>
            <person name="Henz S.R."/>
            <person name="Steffen J."/>
            <person name="Takuno S."/>
            <person name="Brandvain Y."/>
            <person name="Coop G."/>
            <person name="Andolfatto P."/>
            <person name="Hu T.T."/>
            <person name="Blanchette M."/>
            <person name="Clark R.M."/>
            <person name="Quesneville H."/>
            <person name="Nordborg M."/>
            <person name="Gaut B.S."/>
            <person name="Lysak M.A."/>
            <person name="Jenkins J."/>
            <person name="Grimwood J."/>
            <person name="Chapman J."/>
            <person name="Prochnik S."/>
            <person name="Shu S."/>
            <person name="Rokhsar D."/>
            <person name="Schmutz J."/>
            <person name="Weigel D."/>
            <person name="Wright S.I."/>
        </authorList>
    </citation>
    <scope>NUCLEOTIDE SEQUENCE [LARGE SCALE GENOMIC DNA]</scope>
    <source>
        <strain evidence="2">cv. Monte Gargano</strain>
    </source>
</reference>
<gene>
    <name evidence="1" type="ORF">CARUB_v10006682mg</name>
</gene>
<name>R0GMS3_9BRAS</name>
<accession>R0GMS3</accession>
<dbReference type="Proteomes" id="UP000029121">
    <property type="component" value="Unassembled WGS sequence"/>
</dbReference>
<evidence type="ECO:0000313" key="2">
    <source>
        <dbReference type="Proteomes" id="UP000029121"/>
    </source>
</evidence>